<evidence type="ECO:0000256" key="5">
    <source>
        <dbReference type="ARBA" id="ARBA00022496"/>
    </source>
</evidence>
<evidence type="ECO:0000256" key="2">
    <source>
        <dbReference type="ARBA" id="ARBA00005417"/>
    </source>
</evidence>
<dbReference type="GO" id="GO:0016887">
    <property type="term" value="F:ATP hydrolysis activity"/>
    <property type="evidence" value="ECO:0007669"/>
    <property type="project" value="InterPro"/>
</dbReference>
<dbReference type="CDD" id="cd03214">
    <property type="entry name" value="ABC_Iron-Siderophores_B12_Hemin"/>
    <property type="match status" value="1"/>
</dbReference>
<evidence type="ECO:0000256" key="8">
    <source>
        <dbReference type="ARBA" id="ARBA00023004"/>
    </source>
</evidence>
<comment type="subcellular location">
    <subcellularLocation>
        <location evidence="1">Cell membrane</location>
        <topology evidence="1">Peripheral membrane protein</topology>
    </subcellularLocation>
</comment>
<dbReference type="GO" id="GO:0006826">
    <property type="term" value="P:iron ion transport"/>
    <property type="evidence" value="ECO:0007669"/>
    <property type="project" value="UniProtKB-KW"/>
</dbReference>
<dbReference type="PROSITE" id="PS50893">
    <property type="entry name" value="ABC_TRANSPORTER_2"/>
    <property type="match status" value="1"/>
</dbReference>
<comment type="similarity">
    <text evidence="2">Belongs to the ABC transporter superfamily.</text>
</comment>
<dbReference type="EMBL" id="NRHC01000049">
    <property type="protein sequence ID" value="RIY32617.1"/>
    <property type="molecule type" value="Genomic_DNA"/>
</dbReference>
<protein>
    <submittedName>
        <fullName evidence="12">Iron ABC transporter ATP-binding protein</fullName>
    </submittedName>
</protein>
<gene>
    <name evidence="12" type="ORF">CKF54_04530</name>
</gene>
<dbReference type="OrthoDB" id="5292475at2"/>
<reference evidence="12 13" key="1">
    <citation type="submission" date="2017-08" db="EMBL/GenBank/DDBJ databases">
        <title>Reclassification of Bisgaard taxon 37 and 44.</title>
        <authorList>
            <person name="Christensen H."/>
        </authorList>
    </citation>
    <scope>NUCLEOTIDE SEQUENCE [LARGE SCALE GENOMIC DNA]</scope>
    <source>
        <strain evidence="12 13">B96_3</strain>
    </source>
</reference>
<evidence type="ECO:0000256" key="4">
    <source>
        <dbReference type="ARBA" id="ARBA00022475"/>
    </source>
</evidence>
<name>A0A3A1Y928_9GAMM</name>
<dbReference type="Gene3D" id="3.40.50.300">
    <property type="entry name" value="P-loop containing nucleotide triphosphate hydrolases"/>
    <property type="match status" value="1"/>
</dbReference>
<feature type="domain" description="ABC transporter" evidence="11">
    <location>
        <begin position="3"/>
        <end position="237"/>
    </location>
</feature>
<dbReference type="AlphaFoldDB" id="A0A3A1Y928"/>
<keyword evidence="13" id="KW-1185">Reference proteome</keyword>
<keyword evidence="7 12" id="KW-0067">ATP-binding</keyword>
<dbReference type="SUPFAM" id="SSF52540">
    <property type="entry name" value="P-loop containing nucleoside triphosphate hydrolases"/>
    <property type="match status" value="1"/>
</dbReference>
<evidence type="ECO:0000256" key="7">
    <source>
        <dbReference type="ARBA" id="ARBA00022840"/>
    </source>
</evidence>
<comment type="caution">
    <text evidence="12">The sequence shown here is derived from an EMBL/GenBank/DDBJ whole genome shotgun (WGS) entry which is preliminary data.</text>
</comment>
<evidence type="ECO:0000256" key="9">
    <source>
        <dbReference type="ARBA" id="ARBA00023065"/>
    </source>
</evidence>
<evidence type="ECO:0000256" key="1">
    <source>
        <dbReference type="ARBA" id="ARBA00004202"/>
    </source>
</evidence>
<proteinExistence type="inferred from homology"/>
<dbReference type="RefSeq" id="WP_119525188.1">
    <property type="nucleotide sequence ID" value="NZ_NRHC01000049.1"/>
</dbReference>
<keyword evidence="3" id="KW-0813">Transport</keyword>
<accession>A0A3A1Y928</accession>
<dbReference type="GO" id="GO:0005524">
    <property type="term" value="F:ATP binding"/>
    <property type="evidence" value="ECO:0007669"/>
    <property type="project" value="UniProtKB-KW"/>
</dbReference>
<evidence type="ECO:0000313" key="13">
    <source>
        <dbReference type="Proteomes" id="UP000265691"/>
    </source>
</evidence>
<keyword evidence="6" id="KW-0547">Nucleotide-binding</keyword>
<dbReference type="InterPro" id="IPR027417">
    <property type="entry name" value="P-loop_NTPase"/>
</dbReference>
<evidence type="ECO:0000313" key="12">
    <source>
        <dbReference type="EMBL" id="RIY32617.1"/>
    </source>
</evidence>
<dbReference type="InterPro" id="IPR051535">
    <property type="entry name" value="Siderophore_ABC-ATPase"/>
</dbReference>
<keyword evidence="8" id="KW-0408">Iron</keyword>
<keyword evidence="10" id="KW-0472">Membrane</keyword>
<dbReference type="GO" id="GO:0005886">
    <property type="term" value="C:plasma membrane"/>
    <property type="evidence" value="ECO:0007669"/>
    <property type="project" value="UniProtKB-SubCell"/>
</dbReference>
<dbReference type="InterPro" id="IPR003593">
    <property type="entry name" value="AAA+_ATPase"/>
</dbReference>
<evidence type="ECO:0000256" key="10">
    <source>
        <dbReference type="ARBA" id="ARBA00023136"/>
    </source>
</evidence>
<organism evidence="12 13">
    <name type="scientific">Psittacicella hinzii</name>
    <dbReference type="NCBI Taxonomy" id="2028575"/>
    <lineage>
        <taxon>Bacteria</taxon>
        <taxon>Pseudomonadati</taxon>
        <taxon>Pseudomonadota</taxon>
        <taxon>Gammaproteobacteria</taxon>
        <taxon>Pasteurellales</taxon>
        <taxon>Psittacicellaceae</taxon>
        <taxon>Psittacicella</taxon>
    </lineage>
</organism>
<dbReference type="PANTHER" id="PTHR42771">
    <property type="entry name" value="IRON(3+)-HYDROXAMATE IMPORT ATP-BINDING PROTEIN FHUC"/>
    <property type="match status" value="1"/>
</dbReference>
<keyword evidence="4" id="KW-1003">Cell membrane</keyword>
<dbReference type="FunFam" id="3.40.50.300:FF:000134">
    <property type="entry name" value="Iron-enterobactin ABC transporter ATP-binding protein"/>
    <property type="match status" value="1"/>
</dbReference>
<dbReference type="SMART" id="SM00382">
    <property type="entry name" value="AAA"/>
    <property type="match status" value="1"/>
</dbReference>
<dbReference type="Pfam" id="PF00005">
    <property type="entry name" value="ABC_tran"/>
    <property type="match status" value="1"/>
</dbReference>
<keyword evidence="9" id="KW-0406">Ion transport</keyword>
<keyword evidence="5" id="KW-0410">Iron transport</keyword>
<evidence type="ECO:0000259" key="11">
    <source>
        <dbReference type="PROSITE" id="PS50893"/>
    </source>
</evidence>
<dbReference type="InterPro" id="IPR003439">
    <property type="entry name" value="ABC_transporter-like_ATP-bd"/>
</dbReference>
<evidence type="ECO:0000256" key="6">
    <source>
        <dbReference type="ARBA" id="ARBA00022741"/>
    </source>
</evidence>
<evidence type="ECO:0000256" key="3">
    <source>
        <dbReference type="ARBA" id="ARBA00022448"/>
    </source>
</evidence>
<dbReference type="Proteomes" id="UP000265691">
    <property type="component" value="Unassembled WGS sequence"/>
</dbReference>
<sequence length="254" mass="28379">MVISISNLTKKIGRQQILQPINLTLPANKIISFIGPNGAGKSTLLGIISRLDLPTEGVVTIDGLDVQKANSKVIAKKLAILKQSNHINLRLTVEDLVSFGRYPHCEGKLTSEDKAKVDEAIAYMGLEEFRYKYLDQLSGGQKQRAYIAMVLAQDTPYVFLDEPLNNLDMKYSVQIMSVLRDLVDNFNKTVIVVLHDINFASAYSDIIVALKDGAVIKQGAVEEIMNPQALHDIYDIQIDIHQIKDQYVATYFKK</sequence>
<dbReference type="PANTHER" id="PTHR42771:SF3">
    <property type="entry name" value="PETROBACTIN IMPORT ATP-BINDING PROTEIN YCLP"/>
    <property type="match status" value="1"/>
</dbReference>